<comment type="subcellular location">
    <subcellularLocation>
        <location evidence="1">Membrane</location>
    </subcellularLocation>
</comment>
<gene>
    <name evidence="8" type="ORF">CQW23_32436</name>
</gene>
<dbReference type="AlphaFoldDB" id="A0A2G2V4U0"/>
<dbReference type="PANTHER" id="PTHR48060">
    <property type="entry name" value="DNA DAMAGE-REPAIR/TOLERATION PROTEIN DRT100"/>
    <property type="match status" value="1"/>
</dbReference>
<evidence type="ECO:0000313" key="8">
    <source>
        <dbReference type="EMBL" id="PHT27969.1"/>
    </source>
</evidence>
<accession>A0A2G2V4U0</accession>
<name>A0A2G2V4U0_CAPBA</name>
<dbReference type="Proteomes" id="UP000224567">
    <property type="component" value="Unassembled WGS sequence"/>
</dbReference>
<dbReference type="GO" id="GO:0050832">
    <property type="term" value="P:defense response to fungus"/>
    <property type="evidence" value="ECO:0007669"/>
    <property type="project" value="UniProtKB-ARBA"/>
</dbReference>
<sequence>MEKAFTTFLLTSLLLHYVMASSAMTKTNITTDQLALFTLKSQIVSDPFHFLDESWSFATSVCHWVGVTCGSHHLRVKSLNLNFNSIEGQTPKVIGNLRELKLRGNNLIGSIPLSLSNASSLETLDISYNSLQGNIPEEIGNLHNMKVLSIQDNQLTDNISVITDVLSDAIDIESAATTQ</sequence>
<evidence type="ECO:0000313" key="9">
    <source>
        <dbReference type="Proteomes" id="UP000224567"/>
    </source>
</evidence>
<evidence type="ECO:0000256" key="4">
    <source>
        <dbReference type="ARBA" id="ARBA00022737"/>
    </source>
</evidence>
<dbReference type="Gene3D" id="3.80.10.10">
    <property type="entry name" value="Ribonuclease Inhibitor"/>
    <property type="match status" value="1"/>
</dbReference>
<evidence type="ECO:0000256" key="1">
    <source>
        <dbReference type="ARBA" id="ARBA00004370"/>
    </source>
</evidence>
<dbReference type="FunFam" id="3.80.10.10:FF:000400">
    <property type="entry name" value="Nuclear pore complex protein NUP107"/>
    <property type="match status" value="1"/>
</dbReference>
<dbReference type="InterPro" id="IPR001611">
    <property type="entry name" value="Leu-rich_rpt"/>
</dbReference>
<evidence type="ECO:0000256" key="6">
    <source>
        <dbReference type="SAM" id="SignalP"/>
    </source>
</evidence>
<dbReference type="EMBL" id="MLFT02000283">
    <property type="protein sequence ID" value="PHT27969.1"/>
    <property type="molecule type" value="Genomic_DNA"/>
</dbReference>
<comment type="caution">
    <text evidence="8">The sequence shown here is derived from an EMBL/GenBank/DDBJ whole genome shotgun (WGS) entry which is preliminary data.</text>
</comment>
<dbReference type="Pfam" id="PF08263">
    <property type="entry name" value="LRRNT_2"/>
    <property type="match status" value="1"/>
</dbReference>
<dbReference type="OrthoDB" id="1721266at2759"/>
<dbReference type="STRING" id="33114.A0A2G2V4U0"/>
<keyword evidence="2" id="KW-0433">Leucine-rich repeat</keyword>
<keyword evidence="5" id="KW-0472">Membrane</keyword>
<reference evidence="9" key="2">
    <citation type="journal article" date="2017" name="J. Anim. Genet.">
        <title>Multiple reference genome sequences of hot pepper reveal the massive evolution of plant disease resistance genes by retroduplication.</title>
        <authorList>
            <person name="Kim S."/>
            <person name="Park J."/>
            <person name="Yeom S.-I."/>
            <person name="Kim Y.-M."/>
            <person name="Seo E."/>
            <person name="Kim K.-T."/>
            <person name="Kim M.-S."/>
            <person name="Lee J.M."/>
            <person name="Cheong K."/>
            <person name="Shin H.-S."/>
            <person name="Kim S.-B."/>
            <person name="Han K."/>
            <person name="Lee J."/>
            <person name="Park M."/>
            <person name="Lee H.-A."/>
            <person name="Lee H.-Y."/>
            <person name="Lee Y."/>
            <person name="Oh S."/>
            <person name="Lee J.H."/>
            <person name="Choi E."/>
            <person name="Choi E."/>
            <person name="Lee S.E."/>
            <person name="Jeon J."/>
            <person name="Kim H."/>
            <person name="Choi G."/>
            <person name="Song H."/>
            <person name="Lee J."/>
            <person name="Lee S.-C."/>
            <person name="Kwon J.-K."/>
            <person name="Lee H.-Y."/>
            <person name="Koo N."/>
            <person name="Hong Y."/>
            <person name="Kim R.W."/>
            <person name="Kang W.-H."/>
            <person name="Huh J.H."/>
            <person name="Kang B.-C."/>
            <person name="Yang T.-J."/>
            <person name="Lee Y.-H."/>
            <person name="Bennetzen J.L."/>
            <person name="Choi D."/>
        </authorList>
    </citation>
    <scope>NUCLEOTIDE SEQUENCE [LARGE SCALE GENOMIC DNA]</scope>
    <source>
        <strain evidence="9">cv. PBC81</strain>
    </source>
</reference>
<protein>
    <recommendedName>
        <fullName evidence="7">Leucine-rich repeat-containing N-terminal plant-type domain-containing protein</fullName>
    </recommendedName>
</protein>
<feature type="chain" id="PRO_5013579018" description="Leucine-rich repeat-containing N-terminal plant-type domain-containing protein" evidence="6">
    <location>
        <begin position="21"/>
        <end position="179"/>
    </location>
</feature>
<evidence type="ECO:0000256" key="5">
    <source>
        <dbReference type="ARBA" id="ARBA00023136"/>
    </source>
</evidence>
<keyword evidence="9" id="KW-1185">Reference proteome</keyword>
<evidence type="ECO:0000256" key="2">
    <source>
        <dbReference type="ARBA" id="ARBA00022614"/>
    </source>
</evidence>
<dbReference type="InterPro" id="IPR013210">
    <property type="entry name" value="LRR_N_plant-typ"/>
</dbReference>
<proteinExistence type="predicted"/>
<organism evidence="8 9">
    <name type="scientific">Capsicum baccatum</name>
    <name type="common">Peruvian pepper</name>
    <dbReference type="NCBI Taxonomy" id="33114"/>
    <lineage>
        <taxon>Eukaryota</taxon>
        <taxon>Viridiplantae</taxon>
        <taxon>Streptophyta</taxon>
        <taxon>Embryophyta</taxon>
        <taxon>Tracheophyta</taxon>
        <taxon>Spermatophyta</taxon>
        <taxon>Magnoliopsida</taxon>
        <taxon>eudicotyledons</taxon>
        <taxon>Gunneridae</taxon>
        <taxon>Pentapetalae</taxon>
        <taxon>asterids</taxon>
        <taxon>lamiids</taxon>
        <taxon>Solanales</taxon>
        <taxon>Solanaceae</taxon>
        <taxon>Solanoideae</taxon>
        <taxon>Capsiceae</taxon>
        <taxon>Capsicum</taxon>
    </lineage>
</organism>
<dbReference type="InterPro" id="IPR053211">
    <property type="entry name" value="DNA_repair-toleration"/>
</dbReference>
<feature type="signal peptide" evidence="6">
    <location>
        <begin position="1"/>
        <end position="20"/>
    </location>
</feature>
<feature type="domain" description="Leucine-rich repeat-containing N-terminal plant-type" evidence="7">
    <location>
        <begin position="31"/>
        <end position="69"/>
    </location>
</feature>
<dbReference type="PANTHER" id="PTHR48060:SF21">
    <property type="entry name" value="L DOMAIN-LIKE PROTEIN"/>
    <property type="match status" value="1"/>
</dbReference>
<keyword evidence="3 6" id="KW-0732">Signal</keyword>
<dbReference type="InterPro" id="IPR032675">
    <property type="entry name" value="LRR_dom_sf"/>
</dbReference>
<dbReference type="Pfam" id="PF13855">
    <property type="entry name" value="LRR_8"/>
    <property type="match status" value="1"/>
</dbReference>
<evidence type="ECO:0000259" key="7">
    <source>
        <dbReference type="Pfam" id="PF08263"/>
    </source>
</evidence>
<dbReference type="SUPFAM" id="SSF52058">
    <property type="entry name" value="L domain-like"/>
    <property type="match status" value="1"/>
</dbReference>
<reference evidence="8 9" key="1">
    <citation type="journal article" date="2017" name="Genome Biol.">
        <title>New reference genome sequences of hot pepper reveal the massive evolution of plant disease-resistance genes by retroduplication.</title>
        <authorList>
            <person name="Kim S."/>
            <person name="Park J."/>
            <person name="Yeom S.I."/>
            <person name="Kim Y.M."/>
            <person name="Seo E."/>
            <person name="Kim K.T."/>
            <person name="Kim M.S."/>
            <person name="Lee J.M."/>
            <person name="Cheong K."/>
            <person name="Shin H.S."/>
            <person name="Kim S.B."/>
            <person name="Han K."/>
            <person name="Lee J."/>
            <person name="Park M."/>
            <person name="Lee H.A."/>
            <person name="Lee H.Y."/>
            <person name="Lee Y."/>
            <person name="Oh S."/>
            <person name="Lee J.H."/>
            <person name="Choi E."/>
            <person name="Choi E."/>
            <person name="Lee S.E."/>
            <person name="Jeon J."/>
            <person name="Kim H."/>
            <person name="Choi G."/>
            <person name="Song H."/>
            <person name="Lee J."/>
            <person name="Lee S.C."/>
            <person name="Kwon J.K."/>
            <person name="Lee H.Y."/>
            <person name="Koo N."/>
            <person name="Hong Y."/>
            <person name="Kim R.W."/>
            <person name="Kang W.H."/>
            <person name="Huh J.H."/>
            <person name="Kang B.C."/>
            <person name="Yang T.J."/>
            <person name="Lee Y.H."/>
            <person name="Bennetzen J.L."/>
            <person name="Choi D."/>
        </authorList>
    </citation>
    <scope>NUCLEOTIDE SEQUENCE [LARGE SCALE GENOMIC DNA]</scope>
    <source>
        <strain evidence="9">cv. PBC81</strain>
    </source>
</reference>
<dbReference type="GO" id="GO:0016020">
    <property type="term" value="C:membrane"/>
    <property type="evidence" value="ECO:0007669"/>
    <property type="project" value="UniProtKB-SubCell"/>
</dbReference>
<evidence type="ECO:0000256" key="3">
    <source>
        <dbReference type="ARBA" id="ARBA00022729"/>
    </source>
</evidence>
<keyword evidence="4" id="KW-0677">Repeat</keyword>